<keyword evidence="16" id="KW-1185">Reference proteome</keyword>
<dbReference type="HAMAP" id="MF_01006">
    <property type="entry name" value="Undec_diphosphatase"/>
    <property type="match status" value="1"/>
</dbReference>
<keyword evidence="6 14" id="KW-0812">Transmembrane</keyword>
<keyword evidence="14" id="KW-0573">Peptidoglycan synthesis</keyword>
<dbReference type="PANTHER" id="PTHR30622:SF2">
    <property type="entry name" value="UNDECAPRENYL-DIPHOSPHATASE"/>
    <property type="match status" value="1"/>
</dbReference>
<evidence type="ECO:0000256" key="12">
    <source>
        <dbReference type="ARBA" id="ARBA00032932"/>
    </source>
</evidence>
<evidence type="ECO:0000256" key="3">
    <source>
        <dbReference type="ARBA" id="ARBA00012374"/>
    </source>
</evidence>
<evidence type="ECO:0000313" key="16">
    <source>
        <dbReference type="Proteomes" id="UP001290861"/>
    </source>
</evidence>
<keyword evidence="5 14" id="KW-1003">Cell membrane</keyword>
<protein>
    <recommendedName>
        <fullName evidence="4 14">Undecaprenyl-diphosphatase</fullName>
        <ecNumber evidence="3 14">3.6.1.27</ecNumber>
    </recommendedName>
    <alternativeName>
        <fullName evidence="12 14">Bacitracin resistance protein</fullName>
    </alternativeName>
    <alternativeName>
        <fullName evidence="11 14">Undecaprenyl pyrophosphate phosphatase</fullName>
    </alternativeName>
</protein>
<evidence type="ECO:0000256" key="9">
    <source>
        <dbReference type="ARBA" id="ARBA00023136"/>
    </source>
</evidence>
<keyword evidence="9 14" id="KW-0472">Membrane</keyword>
<keyword evidence="14" id="KW-0133">Cell shape</keyword>
<evidence type="ECO:0000256" key="1">
    <source>
        <dbReference type="ARBA" id="ARBA00004651"/>
    </source>
</evidence>
<feature type="transmembrane region" description="Helical" evidence="14">
    <location>
        <begin position="82"/>
        <end position="100"/>
    </location>
</feature>
<comment type="similarity">
    <text evidence="2 14">Belongs to the UppP family.</text>
</comment>
<keyword evidence="14" id="KW-0961">Cell wall biogenesis/degradation</keyword>
<evidence type="ECO:0000256" key="8">
    <source>
        <dbReference type="ARBA" id="ARBA00022989"/>
    </source>
</evidence>
<comment type="miscellaneous">
    <text evidence="14">Bacitracin is thought to be involved in the inhibition of peptidoglycan synthesis by sequestering undecaprenyl diphosphate, thereby reducing the pool of lipid carrier available.</text>
</comment>
<feature type="transmembrane region" description="Helical" evidence="14">
    <location>
        <begin position="106"/>
        <end position="126"/>
    </location>
</feature>
<dbReference type="InterPro" id="IPR003824">
    <property type="entry name" value="UppP"/>
</dbReference>
<feature type="transmembrane region" description="Helical" evidence="14">
    <location>
        <begin position="7"/>
        <end position="30"/>
    </location>
</feature>
<dbReference type="PANTHER" id="PTHR30622">
    <property type="entry name" value="UNDECAPRENYL-DIPHOSPHATASE"/>
    <property type="match status" value="1"/>
</dbReference>
<evidence type="ECO:0000256" key="6">
    <source>
        <dbReference type="ARBA" id="ARBA00022692"/>
    </source>
</evidence>
<name>A0ABU5MSH9_9BACT</name>
<proteinExistence type="inferred from homology"/>
<evidence type="ECO:0000256" key="14">
    <source>
        <dbReference type="HAMAP-Rule" id="MF_01006"/>
    </source>
</evidence>
<keyword evidence="7 14" id="KW-0378">Hydrolase</keyword>
<sequence length="262" mass="28003">MENFLKVILLAVIQGVTEFLPVSSSGHLVLSKYFLGLDASGGASLEIVLHAGTLISILAFYRKHLAEVITGVLKGRRESIRFVLLILLGCIPAIIVGFSLKDQLEAAFAHPVYVSCALIATGLFLIASHFPKAGNKKVGWISGLIIGIAQACAMMPGISRSGSTIGMSRFLGIEPKEAAEYSFLMSAPLLAGVSLLYLLDCCKEGNSSGSSVVELVVGFAVSAVVGYFSLKWLVSLLQRGRFWRFGIYCLSVGLITLVLFLV</sequence>
<feature type="transmembrane region" description="Helical" evidence="14">
    <location>
        <begin position="138"/>
        <end position="158"/>
    </location>
</feature>
<dbReference type="Pfam" id="PF02673">
    <property type="entry name" value="BacA"/>
    <property type="match status" value="1"/>
</dbReference>
<evidence type="ECO:0000256" key="4">
    <source>
        <dbReference type="ARBA" id="ARBA00021581"/>
    </source>
</evidence>
<feature type="transmembrane region" description="Helical" evidence="14">
    <location>
        <begin position="42"/>
        <end position="61"/>
    </location>
</feature>
<keyword evidence="10 14" id="KW-0046">Antibiotic resistance</keyword>
<evidence type="ECO:0000256" key="13">
    <source>
        <dbReference type="ARBA" id="ARBA00047594"/>
    </source>
</evidence>
<comment type="catalytic activity">
    <reaction evidence="13 14">
        <text>di-trans,octa-cis-undecaprenyl diphosphate + H2O = di-trans,octa-cis-undecaprenyl phosphate + phosphate + H(+)</text>
        <dbReference type="Rhea" id="RHEA:28094"/>
        <dbReference type="ChEBI" id="CHEBI:15377"/>
        <dbReference type="ChEBI" id="CHEBI:15378"/>
        <dbReference type="ChEBI" id="CHEBI:43474"/>
        <dbReference type="ChEBI" id="CHEBI:58405"/>
        <dbReference type="ChEBI" id="CHEBI:60392"/>
        <dbReference type="EC" id="3.6.1.27"/>
    </reaction>
</comment>
<feature type="transmembrane region" description="Helical" evidence="14">
    <location>
        <begin position="211"/>
        <end position="230"/>
    </location>
</feature>
<dbReference type="Proteomes" id="UP001290861">
    <property type="component" value="Unassembled WGS sequence"/>
</dbReference>
<dbReference type="EMBL" id="JARVCO010000002">
    <property type="protein sequence ID" value="MDZ8117092.1"/>
    <property type="molecule type" value="Genomic_DNA"/>
</dbReference>
<evidence type="ECO:0000256" key="5">
    <source>
        <dbReference type="ARBA" id="ARBA00022475"/>
    </source>
</evidence>
<comment type="function">
    <text evidence="14">Catalyzes the dephosphorylation of undecaprenyl diphosphate (UPP). Confers resistance to bacitracin.</text>
</comment>
<dbReference type="RefSeq" id="WP_322606897.1">
    <property type="nucleotide sequence ID" value="NZ_JARVCO010000002.1"/>
</dbReference>
<gene>
    <name evidence="14" type="primary">uppP</name>
    <name evidence="15" type="ORF">P9H32_00505</name>
</gene>
<feature type="transmembrane region" description="Helical" evidence="14">
    <location>
        <begin position="242"/>
        <end position="261"/>
    </location>
</feature>
<keyword evidence="8 14" id="KW-1133">Transmembrane helix</keyword>
<feature type="transmembrane region" description="Helical" evidence="14">
    <location>
        <begin position="178"/>
        <end position="199"/>
    </location>
</feature>
<dbReference type="EC" id="3.6.1.27" evidence="3 14"/>
<evidence type="ECO:0000313" key="15">
    <source>
        <dbReference type="EMBL" id="MDZ8117092.1"/>
    </source>
</evidence>
<evidence type="ECO:0000256" key="11">
    <source>
        <dbReference type="ARBA" id="ARBA00032707"/>
    </source>
</evidence>
<comment type="subcellular location">
    <subcellularLocation>
        <location evidence="1 14">Cell membrane</location>
        <topology evidence="1 14">Multi-pass membrane protein</topology>
    </subcellularLocation>
</comment>
<accession>A0ABU5MSH9</accession>
<comment type="caution">
    <text evidence="15">The sequence shown here is derived from an EMBL/GenBank/DDBJ whole genome shotgun (WGS) entry which is preliminary data.</text>
</comment>
<evidence type="ECO:0000256" key="7">
    <source>
        <dbReference type="ARBA" id="ARBA00022801"/>
    </source>
</evidence>
<evidence type="ECO:0000256" key="2">
    <source>
        <dbReference type="ARBA" id="ARBA00010621"/>
    </source>
</evidence>
<evidence type="ECO:0000256" key="10">
    <source>
        <dbReference type="ARBA" id="ARBA00023251"/>
    </source>
</evidence>
<organism evidence="15 16">
    <name type="scientific">Pontiella agarivorans</name>
    <dbReference type="NCBI Taxonomy" id="3038953"/>
    <lineage>
        <taxon>Bacteria</taxon>
        <taxon>Pseudomonadati</taxon>
        <taxon>Kiritimatiellota</taxon>
        <taxon>Kiritimatiellia</taxon>
        <taxon>Kiritimatiellales</taxon>
        <taxon>Pontiellaceae</taxon>
        <taxon>Pontiella</taxon>
    </lineage>
</organism>
<reference evidence="15 16" key="1">
    <citation type="journal article" date="2024" name="Appl. Environ. Microbiol.">
        <title>Pontiella agarivorans sp. nov., a novel marine anaerobic bacterium capable of degrading macroalgal polysaccharides and fixing nitrogen.</title>
        <authorList>
            <person name="Liu N."/>
            <person name="Kivenson V."/>
            <person name="Peng X."/>
            <person name="Cui Z."/>
            <person name="Lankiewicz T.S."/>
            <person name="Gosselin K.M."/>
            <person name="English C.J."/>
            <person name="Blair E.M."/>
            <person name="O'Malley M.A."/>
            <person name="Valentine D.L."/>
        </authorList>
    </citation>
    <scope>NUCLEOTIDE SEQUENCE [LARGE SCALE GENOMIC DNA]</scope>
    <source>
        <strain evidence="15 16">NLcol2</strain>
    </source>
</reference>